<accession>A0A4Q7NZ63</accession>
<evidence type="ECO:0000259" key="1">
    <source>
        <dbReference type="Pfam" id="PF04480"/>
    </source>
</evidence>
<gene>
    <name evidence="2" type="ORF">EV197_2924</name>
</gene>
<keyword evidence="3" id="KW-1185">Reference proteome</keyword>
<dbReference type="Proteomes" id="UP000292262">
    <property type="component" value="Unassembled WGS sequence"/>
</dbReference>
<dbReference type="RefSeq" id="WP_130287449.1">
    <property type="nucleotide sequence ID" value="NZ_SGXE01000004.1"/>
</dbReference>
<keyword evidence="2" id="KW-0540">Nuclease</keyword>
<dbReference type="GO" id="GO:0004519">
    <property type="term" value="F:endonuclease activity"/>
    <property type="evidence" value="ECO:0007669"/>
    <property type="project" value="UniProtKB-KW"/>
</dbReference>
<organism evidence="2 3">
    <name type="scientific">Aquimarina brevivitae</name>
    <dbReference type="NCBI Taxonomy" id="323412"/>
    <lineage>
        <taxon>Bacteria</taxon>
        <taxon>Pseudomonadati</taxon>
        <taxon>Bacteroidota</taxon>
        <taxon>Flavobacteriia</taxon>
        <taxon>Flavobacteriales</taxon>
        <taxon>Flavobacteriaceae</taxon>
        <taxon>Aquimarina</taxon>
    </lineage>
</organism>
<sequence length="122" mass="14459">MLQDTINTNPKPIRHVLTNTHQAIALLEAHLQLKELPFIKDYSIENYRFHFYSPTYKMAIEIDSYVNESYPVFNTDQLKKLSIYSLGVHVFRFTDYQILTDMEEVSRTLKHYIKIHSNAHVL</sequence>
<feature type="domain" description="DUF559" evidence="1">
    <location>
        <begin position="8"/>
        <end position="110"/>
    </location>
</feature>
<proteinExistence type="predicted"/>
<name>A0A4Q7NZ63_9FLAO</name>
<comment type="caution">
    <text evidence="2">The sequence shown here is derived from an EMBL/GenBank/DDBJ whole genome shotgun (WGS) entry which is preliminary data.</text>
</comment>
<dbReference type="OrthoDB" id="9798754at2"/>
<evidence type="ECO:0000313" key="2">
    <source>
        <dbReference type="EMBL" id="RZS92288.1"/>
    </source>
</evidence>
<dbReference type="InterPro" id="IPR007569">
    <property type="entry name" value="DUF559"/>
</dbReference>
<dbReference type="EMBL" id="SGXE01000004">
    <property type="protein sequence ID" value="RZS92288.1"/>
    <property type="molecule type" value="Genomic_DNA"/>
</dbReference>
<keyword evidence="2" id="KW-0378">Hydrolase</keyword>
<reference evidence="2 3" key="1">
    <citation type="submission" date="2019-02" db="EMBL/GenBank/DDBJ databases">
        <title>Genomic Encyclopedia of Type Strains, Phase IV (KMG-IV): sequencing the most valuable type-strain genomes for metagenomic binning, comparative biology and taxonomic classification.</title>
        <authorList>
            <person name="Goeker M."/>
        </authorList>
    </citation>
    <scope>NUCLEOTIDE SEQUENCE [LARGE SCALE GENOMIC DNA]</scope>
    <source>
        <strain evidence="2 3">DSM 17196</strain>
    </source>
</reference>
<dbReference type="Pfam" id="PF04480">
    <property type="entry name" value="DUF559"/>
    <property type="match status" value="1"/>
</dbReference>
<protein>
    <submittedName>
        <fullName evidence="2">Very-short-patch-repair endonuclease</fullName>
    </submittedName>
</protein>
<keyword evidence="2" id="KW-0255">Endonuclease</keyword>
<dbReference type="AlphaFoldDB" id="A0A4Q7NZ63"/>
<evidence type="ECO:0000313" key="3">
    <source>
        <dbReference type="Proteomes" id="UP000292262"/>
    </source>
</evidence>
<dbReference type="Gene3D" id="3.40.960.10">
    <property type="entry name" value="VSR Endonuclease"/>
    <property type="match status" value="1"/>
</dbReference>